<evidence type="ECO:0000256" key="6">
    <source>
        <dbReference type="ARBA" id="ARBA00023136"/>
    </source>
</evidence>
<dbReference type="Pfam" id="PF01891">
    <property type="entry name" value="CbiM"/>
    <property type="match status" value="1"/>
</dbReference>
<dbReference type="PANTHER" id="PTHR34229:SF1">
    <property type="entry name" value="METAL TRANSPORT PROTEIN HI_1621-RELATED"/>
    <property type="match status" value="1"/>
</dbReference>
<dbReference type="NCBIfam" id="NF008873">
    <property type="entry name" value="PRK11909.1"/>
    <property type="match status" value="1"/>
</dbReference>
<feature type="transmembrane region" description="Helical" evidence="7">
    <location>
        <begin position="72"/>
        <end position="98"/>
    </location>
</feature>
<keyword evidence="4 7" id="KW-0812">Transmembrane</keyword>
<feature type="transmembrane region" description="Helical" evidence="7">
    <location>
        <begin position="195"/>
        <end position="214"/>
    </location>
</feature>
<evidence type="ECO:0000313" key="9">
    <source>
        <dbReference type="Proteomes" id="UP000231292"/>
    </source>
</evidence>
<evidence type="ECO:0000256" key="3">
    <source>
        <dbReference type="ARBA" id="ARBA00022475"/>
    </source>
</evidence>
<dbReference type="PANTHER" id="PTHR34229">
    <property type="entry name" value="METAL TRANSPORT PROTEIN HI_1621-RELATED"/>
    <property type="match status" value="1"/>
</dbReference>
<sequence length="230" mass="24056">MHIPDGYLGPATCGVFYAVMLPIWTVASKIVKKTLKAKQVPILAIGAAFSFVIMMFNVPIPGGTTGHAVGGALVAILLGPWAACIAITVALVIQALLFGDGGITAIGANCFNMAFVLPFVGYYIYRAISYNAPIDSNRRVIAAGVGGYIGINVAAFLAGIEFGLQPLLYHTASGQALYCPYGLKAAVPAMLGGHMLVFGWVEAIVTALVIKYLLKTAPELLGPSPSLRNK</sequence>
<dbReference type="GO" id="GO:0005886">
    <property type="term" value="C:plasma membrane"/>
    <property type="evidence" value="ECO:0007669"/>
    <property type="project" value="UniProtKB-SubCell"/>
</dbReference>
<comment type="caution">
    <text evidence="8">The sequence shown here is derived from an EMBL/GenBank/DDBJ whole genome shotgun (WGS) entry which is preliminary data.</text>
</comment>
<keyword evidence="5 7" id="KW-1133">Transmembrane helix</keyword>
<keyword evidence="2" id="KW-0813">Transport</keyword>
<feature type="transmembrane region" description="Helical" evidence="7">
    <location>
        <begin position="110"/>
        <end position="128"/>
    </location>
</feature>
<evidence type="ECO:0000256" key="2">
    <source>
        <dbReference type="ARBA" id="ARBA00022448"/>
    </source>
</evidence>
<organism evidence="8 9">
    <name type="scientific">Candidatus Sherwoodlollariibacterium unditelluris</name>
    <dbReference type="NCBI Taxonomy" id="1974757"/>
    <lineage>
        <taxon>Bacteria</taxon>
        <taxon>Pseudomonadati</taxon>
        <taxon>Candidatus Omnitrophota</taxon>
        <taxon>Candidatus Sherwoodlollariibacterium</taxon>
    </lineage>
</organism>
<feature type="transmembrane region" description="Helical" evidence="7">
    <location>
        <begin position="6"/>
        <end position="28"/>
    </location>
</feature>
<dbReference type="Proteomes" id="UP000231292">
    <property type="component" value="Unassembled WGS sequence"/>
</dbReference>
<evidence type="ECO:0000256" key="1">
    <source>
        <dbReference type="ARBA" id="ARBA00004651"/>
    </source>
</evidence>
<accession>A0A2G9YID3</accession>
<feature type="transmembrane region" description="Helical" evidence="7">
    <location>
        <begin position="40"/>
        <end position="60"/>
    </location>
</feature>
<gene>
    <name evidence="8" type="ORF">COX41_05235</name>
</gene>
<keyword evidence="3" id="KW-1003">Cell membrane</keyword>
<feature type="transmembrane region" description="Helical" evidence="7">
    <location>
        <begin position="140"/>
        <end position="160"/>
    </location>
</feature>
<evidence type="ECO:0000256" key="7">
    <source>
        <dbReference type="SAM" id="Phobius"/>
    </source>
</evidence>
<comment type="subcellular location">
    <subcellularLocation>
        <location evidence="1">Cell membrane</location>
        <topology evidence="1">Multi-pass membrane protein</topology>
    </subcellularLocation>
</comment>
<dbReference type="Gene3D" id="1.10.1760.20">
    <property type="match status" value="1"/>
</dbReference>
<reference evidence="8 9" key="1">
    <citation type="submission" date="2017-09" db="EMBL/GenBank/DDBJ databases">
        <title>Depth-based differentiation of microbial function through sediment-hosted aquifers and enrichment of novel symbionts in the deep terrestrial subsurface.</title>
        <authorList>
            <person name="Probst A.J."/>
            <person name="Ladd B."/>
            <person name="Jarett J.K."/>
            <person name="Geller-Mcgrath D.E."/>
            <person name="Sieber C.M."/>
            <person name="Emerson J.B."/>
            <person name="Anantharaman K."/>
            <person name="Thomas B.C."/>
            <person name="Malmstrom R."/>
            <person name="Stieglmeier M."/>
            <person name="Klingl A."/>
            <person name="Woyke T."/>
            <person name="Ryan C.M."/>
            <person name="Banfield J.F."/>
        </authorList>
    </citation>
    <scope>NUCLEOTIDE SEQUENCE [LARGE SCALE GENOMIC DNA]</scope>
    <source>
        <strain evidence="8">CG23_combo_of_CG06-09_8_20_14_all_41_10</strain>
    </source>
</reference>
<name>A0A2G9YID3_9BACT</name>
<dbReference type="AlphaFoldDB" id="A0A2G9YID3"/>
<dbReference type="EMBL" id="PCRK01000130">
    <property type="protein sequence ID" value="PIP19008.1"/>
    <property type="molecule type" value="Genomic_DNA"/>
</dbReference>
<dbReference type="GO" id="GO:0000041">
    <property type="term" value="P:transition metal ion transport"/>
    <property type="evidence" value="ECO:0007669"/>
    <property type="project" value="InterPro"/>
</dbReference>
<keyword evidence="6 7" id="KW-0472">Membrane</keyword>
<evidence type="ECO:0000256" key="4">
    <source>
        <dbReference type="ARBA" id="ARBA00022692"/>
    </source>
</evidence>
<dbReference type="InterPro" id="IPR002751">
    <property type="entry name" value="CbiM/NikMN"/>
</dbReference>
<evidence type="ECO:0000256" key="5">
    <source>
        <dbReference type="ARBA" id="ARBA00022989"/>
    </source>
</evidence>
<protein>
    <submittedName>
        <fullName evidence="8">Cobalamin biosynthesis protein CbiM</fullName>
    </submittedName>
</protein>
<evidence type="ECO:0000313" key="8">
    <source>
        <dbReference type="EMBL" id="PIP19008.1"/>
    </source>
</evidence>
<proteinExistence type="predicted"/>